<dbReference type="Proteomes" id="UP000277212">
    <property type="component" value="Unassembled WGS sequence"/>
</dbReference>
<accession>A0A3M2RX60</accession>
<evidence type="ECO:0000259" key="1">
    <source>
        <dbReference type="Pfam" id="PF06985"/>
    </source>
</evidence>
<evidence type="ECO:0000313" key="2">
    <source>
        <dbReference type="EMBL" id="RMJ09839.1"/>
    </source>
</evidence>
<reference evidence="2 3" key="1">
    <citation type="submission" date="2017-06" db="EMBL/GenBank/DDBJ databases">
        <title>Comparative genomic analysis of Ambrosia Fusariam Clade fungi.</title>
        <authorList>
            <person name="Stajich J.E."/>
            <person name="Carrillo J."/>
            <person name="Kijimoto T."/>
            <person name="Eskalen A."/>
            <person name="O'Donnell K."/>
            <person name="Kasson M."/>
        </authorList>
    </citation>
    <scope>NUCLEOTIDE SEQUENCE [LARGE SCALE GENOMIC DNA]</scope>
    <source>
        <strain evidence="2">UCR3666</strain>
    </source>
</reference>
<feature type="domain" description="Heterokaryon incompatibility" evidence="1">
    <location>
        <begin position="66"/>
        <end position="218"/>
    </location>
</feature>
<protein>
    <recommendedName>
        <fullName evidence="1">Heterokaryon incompatibility domain-containing protein</fullName>
    </recommendedName>
</protein>
<dbReference type="EMBL" id="NKUJ01000227">
    <property type="protein sequence ID" value="RMJ09839.1"/>
    <property type="molecule type" value="Genomic_DNA"/>
</dbReference>
<organism evidence="2 3">
    <name type="scientific">Fusarium kuroshium</name>
    <dbReference type="NCBI Taxonomy" id="2010991"/>
    <lineage>
        <taxon>Eukaryota</taxon>
        <taxon>Fungi</taxon>
        <taxon>Dikarya</taxon>
        <taxon>Ascomycota</taxon>
        <taxon>Pezizomycotina</taxon>
        <taxon>Sordariomycetes</taxon>
        <taxon>Hypocreomycetidae</taxon>
        <taxon>Hypocreales</taxon>
        <taxon>Nectriaceae</taxon>
        <taxon>Fusarium</taxon>
        <taxon>Fusarium solani species complex</taxon>
    </lineage>
</organism>
<dbReference type="PANTHER" id="PTHR24148">
    <property type="entry name" value="ANKYRIN REPEAT DOMAIN-CONTAINING PROTEIN 39 HOMOLOG-RELATED"/>
    <property type="match status" value="1"/>
</dbReference>
<dbReference type="InterPro" id="IPR052895">
    <property type="entry name" value="HetReg/Transcr_Mod"/>
</dbReference>
<dbReference type="Pfam" id="PF06985">
    <property type="entry name" value="HET"/>
    <property type="match status" value="1"/>
</dbReference>
<dbReference type="OrthoDB" id="2157530at2759"/>
<proteinExistence type="predicted"/>
<dbReference type="Pfam" id="PF26639">
    <property type="entry name" value="Het-6_barrel"/>
    <property type="match status" value="1"/>
</dbReference>
<keyword evidence="3" id="KW-1185">Reference proteome</keyword>
<sequence length="574" mass="65200">MGQTLSQAQENHGHDYTLDEAPNPLVYLPLDLTSNQIRMLHLLPGNWEDPIRCVLNTALLDDSPKYEALSYAWGDPHDRRLVEVDGKKKSITVNLYHALRRLRYPQDERRLWVDAVCINQNDNVEKSHQVSLMQKIYSSTERAVLWLGEFSDGPTTAANQIPRQTATDAFALLELMAANKHFTSRQEDGNKELEDKAISSLSCLVDLPWWHRAWTVQEAVLPPDATVMCGTAQFPFSLLMKASDNSLDHHFRGCCDTNDELYPFWDRVRGLDVAKNDAKEAPEYSVHGACNLFRARQASDPRDKVYAYFWLGEELPVDYSLPYEEVFKLTTRSLIQQSGILQCLFRTAEEKRSPTLPTWVPDWCAEFNKEHLNSDMAWVEVPRFYKAAGRTEAITRDTSSDKILDLRGVVLDRIATVGPILETRKTIEETISLWQDNPSTQYPRGGTYREASWRTYSADIYQSPGTHRRMTSSENAEEIAKHWMKEDPNWISVEAFRKRGFTTDTGLIGLGSGDIQVGDSISVLGGGRMPFVLRRVEGPGGGVAYQYIGHAYVHGIMDGEVMEEGRDMEWISLV</sequence>
<gene>
    <name evidence="2" type="ORF">CDV36_010530</name>
</gene>
<name>A0A3M2RX60_9HYPO</name>
<evidence type="ECO:0000313" key="3">
    <source>
        <dbReference type="Proteomes" id="UP000277212"/>
    </source>
</evidence>
<dbReference type="STRING" id="2010991.A0A3M2RX60"/>
<dbReference type="PANTHER" id="PTHR24148:SF73">
    <property type="entry name" value="HET DOMAIN PROTEIN (AFU_ORTHOLOGUE AFUA_8G01020)"/>
    <property type="match status" value="1"/>
</dbReference>
<comment type="caution">
    <text evidence="2">The sequence shown here is derived from an EMBL/GenBank/DDBJ whole genome shotgun (WGS) entry which is preliminary data.</text>
</comment>
<dbReference type="AlphaFoldDB" id="A0A3M2RX60"/>
<dbReference type="InterPro" id="IPR010730">
    <property type="entry name" value="HET"/>
</dbReference>